<sequence length="33" mass="4004">MYPPLFYLCNGLPLILCIIYPQMIYVKIYYCKI</sequence>
<dbReference type="EMBL" id="BK032513">
    <property type="protein sequence ID" value="DAF44954.1"/>
    <property type="molecule type" value="Genomic_DNA"/>
</dbReference>
<keyword evidence="1" id="KW-1133">Transmembrane helix</keyword>
<accession>A0A8S5S2Q5</accession>
<name>A0A8S5S2Q5_9CAUD</name>
<organism evidence="2">
    <name type="scientific">Siphoviridae sp. ctCIv11</name>
    <dbReference type="NCBI Taxonomy" id="2827806"/>
    <lineage>
        <taxon>Viruses</taxon>
        <taxon>Duplodnaviria</taxon>
        <taxon>Heunggongvirae</taxon>
        <taxon>Uroviricota</taxon>
        <taxon>Caudoviricetes</taxon>
    </lineage>
</organism>
<keyword evidence="1" id="KW-0812">Transmembrane</keyword>
<evidence type="ECO:0000256" key="1">
    <source>
        <dbReference type="SAM" id="Phobius"/>
    </source>
</evidence>
<keyword evidence="1" id="KW-0472">Membrane</keyword>
<protein>
    <submittedName>
        <fullName evidence="2">Uncharacterized protein</fullName>
    </submittedName>
</protein>
<proteinExistence type="predicted"/>
<feature type="transmembrane region" description="Helical" evidence="1">
    <location>
        <begin position="12"/>
        <end position="30"/>
    </location>
</feature>
<evidence type="ECO:0000313" key="2">
    <source>
        <dbReference type="EMBL" id="DAF44954.1"/>
    </source>
</evidence>
<reference evidence="2" key="1">
    <citation type="journal article" date="2021" name="Proc. Natl. Acad. Sci. U.S.A.">
        <title>A Catalog of Tens of Thousands of Viruses from Human Metagenomes Reveals Hidden Associations with Chronic Diseases.</title>
        <authorList>
            <person name="Tisza M.J."/>
            <person name="Buck C.B."/>
        </authorList>
    </citation>
    <scope>NUCLEOTIDE SEQUENCE</scope>
    <source>
        <strain evidence="2">CtCIv11</strain>
    </source>
</reference>